<keyword evidence="3" id="KW-1185">Reference proteome</keyword>
<feature type="domain" description="Septin-type G" evidence="1">
    <location>
        <begin position="1"/>
        <end position="170"/>
    </location>
</feature>
<dbReference type="PROSITE" id="PS51719">
    <property type="entry name" value="G_SEPTIN"/>
    <property type="match status" value="1"/>
</dbReference>
<dbReference type="Gene3D" id="3.40.50.300">
    <property type="entry name" value="P-loop containing nucleotide triphosphate hydrolases"/>
    <property type="match status" value="1"/>
</dbReference>
<evidence type="ECO:0000313" key="2">
    <source>
        <dbReference type="EMBL" id="OAF71715.1"/>
    </source>
</evidence>
<dbReference type="Pfam" id="PF00735">
    <property type="entry name" value="Septin"/>
    <property type="match status" value="1"/>
</dbReference>
<name>A0A177BBZ1_9BILA</name>
<dbReference type="InterPro" id="IPR027417">
    <property type="entry name" value="P-loop_NTPase"/>
</dbReference>
<proteinExistence type="predicted"/>
<protein>
    <recommendedName>
        <fullName evidence="1">Septin-type G domain-containing protein</fullName>
    </recommendedName>
</protein>
<dbReference type="PANTHER" id="PTHR18884">
    <property type="entry name" value="SEPTIN"/>
    <property type="match status" value="1"/>
</dbReference>
<dbReference type="AlphaFoldDB" id="A0A177BBZ1"/>
<evidence type="ECO:0000259" key="1">
    <source>
        <dbReference type="PROSITE" id="PS51719"/>
    </source>
</evidence>
<accession>A0A177BBZ1</accession>
<evidence type="ECO:0000313" key="3">
    <source>
        <dbReference type="Proteomes" id="UP000078046"/>
    </source>
</evidence>
<dbReference type="EMBL" id="LWCA01000029">
    <property type="protein sequence ID" value="OAF71715.1"/>
    <property type="molecule type" value="Genomic_DNA"/>
</dbReference>
<organism evidence="2 3">
    <name type="scientific">Intoshia linei</name>
    <dbReference type="NCBI Taxonomy" id="1819745"/>
    <lineage>
        <taxon>Eukaryota</taxon>
        <taxon>Metazoa</taxon>
        <taxon>Spiralia</taxon>
        <taxon>Lophotrochozoa</taxon>
        <taxon>Mesozoa</taxon>
        <taxon>Orthonectida</taxon>
        <taxon>Rhopaluridae</taxon>
        <taxon>Intoshia</taxon>
    </lineage>
</organism>
<dbReference type="Proteomes" id="UP000078046">
    <property type="component" value="Unassembled WGS sequence"/>
</dbReference>
<comment type="caution">
    <text evidence="2">The sequence shown here is derived from an EMBL/GenBank/DDBJ whole genome shotgun (WGS) entry which is preliminary data.</text>
</comment>
<gene>
    <name evidence="2" type="ORF">A3Q56_00501</name>
</gene>
<dbReference type="OrthoDB" id="416553at2759"/>
<reference evidence="2 3" key="1">
    <citation type="submission" date="2016-04" db="EMBL/GenBank/DDBJ databases">
        <title>The genome of Intoshia linei affirms orthonectids as highly simplified spiralians.</title>
        <authorList>
            <person name="Mikhailov K.V."/>
            <person name="Slusarev G.S."/>
            <person name="Nikitin M.A."/>
            <person name="Logacheva M.D."/>
            <person name="Penin A."/>
            <person name="Aleoshin V."/>
            <person name="Panchin Y.V."/>
        </authorList>
    </citation>
    <scope>NUCLEOTIDE SEQUENCE [LARGE SCALE GENOMIC DNA]</scope>
    <source>
        <strain evidence="2">Intl2013</strain>
        <tissue evidence="2">Whole animal</tissue>
    </source>
</reference>
<dbReference type="InterPro" id="IPR030379">
    <property type="entry name" value="G_SEPTIN_dom"/>
</dbReference>
<dbReference type="GO" id="GO:0005525">
    <property type="term" value="F:GTP binding"/>
    <property type="evidence" value="ECO:0007669"/>
    <property type="project" value="InterPro"/>
</dbReference>
<sequence length="188" mass="21631">MLNPKNIYIHNFDDDKSNITRMKSSDIVTLLKLHKIVNVIPVIARSDLLNVQELAQMKWNILKQINDNNIEIYTLGDEGGEEDESGEYLEELNKLNRLIPFAVVGATDCSEGSGSKLRGRKYPWGFINIEDKDHCNFSALRAILTTYIADLKEVTENYLYEVYRCSKLRQAINVSKRQSRFTVDNNLK</sequence>